<evidence type="ECO:0000313" key="3">
    <source>
        <dbReference type="EMBL" id="QEK37955.1"/>
    </source>
</evidence>
<dbReference type="PANTHER" id="PTHR43691">
    <property type="entry name" value="URIDINE PHOSPHORYLASE"/>
    <property type="match status" value="1"/>
</dbReference>
<reference evidence="3 4" key="1">
    <citation type="submission" date="2019-08" db="EMBL/GenBank/DDBJ databases">
        <title>Highly reduced genomes of protist endosymbionts show evolutionary convergence.</title>
        <authorList>
            <person name="George E."/>
            <person name="Husnik F."/>
            <person name="Tashyreva D."/>
            <person name="Prokopchuk G."/>
            <person name="Horak A."/>
            <person name="Kwong W.K."/>
            <person name="Lukes J."/>
            <person name="Keeling P.J."/>
        </authorList>
    </citation>
    <scope>NUCLEOTIDE SEQUENCE [LARGE SCALE GENOMIC DNA]</scope>
    <source>
        <strain evidence="3">1605</strain>
    </source>
</reference>
<evidence type="ECO:0000313" key="4">
    <source>
        <dbReference type="Proteomes" id="UP000325155"/>
    </source>
</evidence>
<organism evidence="3 4">
    <name type="scientific">Candidatus Cytomitobacter indipagum</name>
    <dbReference type="NCBI Taxonomy" id="2601575"/>
    <lineage>
        <taxon>Bacteria</taxon>
        <taxon>Pseudomonadati</taxon>
        <taxon>Pseudomonadota</taxon>
        <taxon>Alphaproteobacteria</taxon>
        <taxon>Holosporales</taxon>
        <taxon>Holosporaceae</taxon>
        <taxon>Candidatus Cytomitobacter</taxon>
    </lineage>
</organism>
<evidence type="ECO:0000259" key="2">
    <source>
        <dbReference type="Pfam" id="PF10423"/>
    </source>
</evidence>
<dbReference type="InterPro" id="IPR035994">
    <property type="entry name" value="Nucleoside_phosphorylase_sf"/>
</dbReference>
<dbReference type="AlphaFoldDB" id="A0A5C0UD52"/>
<dbReference type="RefSeq" id="WP_148980802.1">
    <property type="nucleotide sequence ID" value="NZ_CP043315.1"/>
</dbReference>
<dbReference type="EC" id="3.2.2.4" evidence="3"/>
<dbReference type="GO" id="GO:0008714">
    <property type="term" value="F:AMP nucleosidase activity"/>
    <property type="evidence" value="ECO:0007669"/>
    <property type="project" value="UniProtKB-EC"/>
</dbReference>
<accession>A0A5C0UD52</accession>
<dbReference type="OrthoDB" id="7945729at2"/>
<keyword evidence="3" id="KW-0326">Glycosidase</keyword>
<dbReference type="SUPFAM" id="SSF53167">
    <property type="entry name" value="Purine and uridine phosphorylases"/>
    <property type="match status" value="1"/>
</dbReference>
<gene>
    <name evidence="3" type="ORF">FZC35_00980</name>
</gene>
<dbReference type="NCBIfam" id="NF006142">
    <property type="entry name" value="PRK08292.1"/>
    <property type="match status" value="1"/>
</dbReference>
<dbReference type="KEGG" id="cip:FZC35_00980"/>
<dbReference type="Pfam" id="PF01048">
    <property type="entry name" value="PNP_UDP_1"/>
    <property type="match status" value="1"/>
</dbReference>
<feature type="domain" description="AMP nucleoside phosphorylase N-terminal" evidence="2">
    <location>
        <begin position="64"/>
        <end position="112"/>
    </location>
</feature>
<sequence>MSTVFDQVIKNIKKFTNITDAFSYCIELYEEKTKLLTESADCENRTVNYPYIGIISKNDQKSCYYGNTITHPVMLKRYYTDQINKIIKNGEFEFLVGESYYPMSLAFVCEDLFNIVNKEKSIIMPCITRIRKGMQEIEYGKNIKRIGFFHAEHIDYCLNRLHHYCGSHSKHFQNNIIFANYKMYVDFFVEDGKKWVNEGIYECLLGPDIEYYGENHENNSDMYSKSKKHSSLPQMPAYHLKKANGDGITIVNVGVGPSNSKSITDHLAVLAPKSWLMLGHCAGLHNAMKLGDYVIAQNYIRYDYVLDKHVPNKIPIPSCGKIVKKLEDHIEECKINGEKLYKGSLITTADRNWELDCEMVHDFIESKAIAIDMESATIATNAFRFSIPCATFLCISDMPLHGKIKLRGMAKNFYQTKVRHHFNIGMFSIQDLYKEKREKANKCTKIK</sequence>
<feature type="domain" description="Nucleoside phosphorylase" evidence="1">
    <location>
        <begin position="238"/>
        <end position="401"/>
    </location>
</feature>
<dbReference type="GO" id="GO:0009116">
    <property type="term" value="P:nucleoside metabolic process"/>
    <property type="evidence" value="ECO:0007669"/>
    <property type="project" value="InterPro"/>
</dbReference>
<dbReference type="PANTHER" id="PTHR43691:SF6">
    <property type="entry name" value="AMP NUCLEOSIDASE"/>
    <property type="match status" value="1"/>
</dbReference>
<dbReference type="Gene3D" id="3.40.50.1580">
    <property type="entry name" value="Nucleoside phosphorylase domain"/>
    <property type="match status" value="1"/>
</dbReference>
<keyword evidence="3" id="KW-0378">Hydrolase</keyword>
<evidence type="ECO:0000259" key="1">
    <source>
        <dbReference type="Pfam" id="PF01048"/>
    </source>
</evidence>
<dbReference type="GO" id="GO:0005829">
    <property type="term" value="C:cytosol"/>
    <property type="evidence" value="ECO:0007669"/>
    <property type="project" value="TreeGrafter"/>
</dbReference>
<dbReference type="Proteomes" id="UP000325155">
    <property type="component" value="Chromosome"/>
</dbReference>
<dbReference type="EMBL" id="CP043315">
    <property type="protein sequence ID" value="QEK37955.1"/>
    <property type="molecule type" value="Genomic_DNA"/>
</dbReference>
<dbReference type="Pfam" id="PF10423">
    <property type="entry name" value="AMNp_N"/>
    <property type="match status" value="1"/>
</dbReference>
<protein>
    <submittedName>
        <fullName evidence="3">AMP nucleosidase</fullName>
        <ecNumber evidence="3">3.2.2.4</ecNumber>
    </submittedName>
</protein>
<dbReference type="Gene3D" id="3.30.1730.10">
    <property type="entry name" value="AMP nucleoside phosphorylase, N-terminal domain"/>
    <property type="match status" value="1"/>
</dbReference>
<name>A0A5C0UD52_9PROT</name>
<keyword evidence="4" id="KW-1185">Reference proteome</keyword>
<dbReference type="InterPro" id="IPR037109">
    <property type="entry name" value="AMP_N_sf"/>
</dbReference>
<dbReference type="InterPro" id="IPR000845">
    <property type="entry name" value="Nucleoside_phosphorylase_d"/>
</dbReference>
<dbReference type="InterPro" id="IPR018953">
    <property type="entry name" value="AMP_nucleoside_Pase_N"/>
</dbReference>
<proteinExistence type="predicted"/>